<evidence type="ECO:0000313" key="3">
    <source>
        <dbReference type="Proteomes" id="UP000001307"/>
    </source>
</evidence>
<accession>E4XTP5</accession>
<evidence type="ECO:0000313" key="2">
    <source>
        <dbReference type="EMBL" id="CBY13107.1"/>
    </source>
</evidence>
<keyword evidence="1" id="KW-0472">Membrane</keyword>
<dbReference type="AlphaFoldDB" id="E4XTP5"/>
<dbReference type="Proteomes" id="UP000001307">
    <property type="component" value="Unassembled WGS sequence"/>
</dbReference>
<reference evidence="2" key="1">
    <citation type="journal article" date="2010" name="Science">
        <title>Plasticity of animal genome architecture unmasked by rapid evolution of a pelagic tunicate.</title>
        <authorList>
            <person name="Denoeud F."/>
            <person name="Henriet S."/>
            <person name="Mungpakdee S."/>
            <person name="Aury J.M."/>
            <person name="Da Silva C."/>
            <person name="Brinkmann H."/>
            <person name="Mikhaleva J."/>
            <person name="Olsen L.C."/>
            <person name="Jubin C."/>
            <person name="Canestro C."/>
            <person name="Bouquet J.M."/>
            <person name="Danks G."/>
            <person name="Poulain J."/>
            <person name="Campsteijn C."/>
            <person name="Adamski M."/>
            <person name="Cross I."/>
            <person name="Yadetie F."/>
            <person name="Muffato M."/>
            <person name="Louis A."/>
            <person name="Butcher S."/>
            <person name="Tsagkogeorga G."/>
            <person name="Konrad A."/>
            <person name="Singh S."/>
            <person name="Jensen M.F."/>
            <person name="Cong E.H."/>
            <person name="Eikeseth-Otteraa H."/>
            <person name="Noel B."/>
            <person name="Anthouard V."/>
            <person name="Porcel B.M."/>
            <person name="Kachouri-Lafond R."/>
            <person name="Nishino A."/>
            <person name="Ugolini M."/>
            <person name="Chourrout P."/>
            <person name="Nishida H."/>
            <person name="Aasland R."/>
            <person name="Huzurbazar S."/>
            <person name="Westhof E."/>
            <person name="Delsuc F."/>
            <person name="Lehrach H."/>
            <person name="Reinhardt R."/>
            <person name="Weissenbach J."/>
            <person name="Roy S.W."/>
            <person name="Artiguenave F."/>
            <person name="Postlethwait J.H."/>
            <person name="Manak J.R."/>
            <person name="Thompson E.M."/>
            <person name="Jaillon O."/>
            <person name="Du Pasquier L."/>
            <person name="Boudinot P."/>
            <person name="Liberles D.A."/>
            <person name="Volff J.N."/>
            <person name="Philippe H."/>
            <person name="Lenhard B."/>
            <person name="Roest Crollius H."/>
            <person name="Wincker P."/>
            <person name="Chourrout D."/>
        </authorList>
    </citation>
    <scope>NUCLEOTIDE SEQUENCE [LARGE SCALE GENOMIC DNA]</scope>
</reference>
<protein>
    <submittedName>
        <fullName evidence="2">Uncharacterized protein</fullName>
    </submittedName>
</protein>
<feature type="transmembrane region" description="Helical" evidence="1">
    <location>
        <begin position="6"/>
        <end position="24"/>
    </location>
</feature>
<evidence type="ECO:0000256" key="1">
    <source>
        <dbReference type="SAM" id="Phobius"/>
    </source>
</evidence>
<keyword evidence="3" id="KW-1185">Reference proteome</keyword>
<name>E4XTP5_OIKDI</name>
<dbReference type="InParanoid" id="E4XTP5"/>
<keyword evidence="1" id="KW-1133">Transmembrane helix</keyword>
<gene>
    <name evidence="2" type="ORF">GSOID_T00003853001</name>
</gene>
<sequence>MFLESVLWFGAGIGAVILCCTVYCDEKDDEDMGATEVNIGTKTEGNSEPTETVTWEDMDEVELAGTTGDIDVQEMEDTQPTEGVMEQDTDIAEETSGPVAIMDLLDPPPSYREAVSYENELEEVSSTWA</sequence>
<dbReference type="EMBL" id="FN653160">
    <property type="protein sequence ID" value="CBY13107.1"/>
    <property type="molecule type" value="Genomic_DNA"/>
</dbReference>
<proteinExistence type="predicted"/>
<keyword evidence="1" id="KW-0812">Transmembrane</keyword>
<organism evidence="2">
    <name type="scientific">Oikopleura dioica</name>
    <name type="common">Tunicate</name>
    <dbReference type="NCBI Taxonomy" id="34765"/>
    <lineage>
        <taxon>Eukaryota</taxon>
        <taxon>Metazoa</taxon>
        <taxon>Chordata</taxon>
        <taxon>Tunicata</taxon>
        <taxon>Appendicularia</taxon>
        <taxon>Copelata</taxon>
        <taxon>Oikopleuridae</taxon>
        <taxon>Oikopleura</taxon>
    </lineage>
</organism>